<name>A0A401HR39_9EURY</name>
<feature type="domain" description="Hemerythrin-like" evidence="4">
    <location>
        <begin position="13"/>
        <end position="125"/>
    </location>
</feature>
<comment type="similarity">
    <text evidence="1">Belongs to the hemerythrin family.</text>
</comment>
<dbReference type="RefSeq" id="WP_131007498.1">
    <property type="nucleotide sequence ID" value="NZ_BFAX01000004.1"/>
</dbReference>
<evidence type="ECO:0000259" key="4">
    <source>
        <dbReference type="Pfam" id="PF01814"/>
    </source>
</evidence>
<dbReference type="InterPro" id="IPR050669">
    <property type="entry name" value="Hemerythrin"/>
</dbReference>
<reference evidence="5 6" key="1">
    <citation type="journal article" date="2019" name="Int. J. Syst. Evol. Microbiol.">
        <title>Methanofervidicoccus abyssi gen. nov., sp. nov., a hydrogenotrophic methanogen, isolated from a hydrothermal vent chimney in the Mid-Cayman Spreading Center, the Caribbean Sea.</title>
        <authorList>
            <person name="Sakai S."/>
            <person name="Takaki Y."/>
            <person name="Miyazaki M."/>
            <person name="Ogawara M."/>
            <person name="Yanagawa K."/>
            <person name="Miyazaki J."/>
            <person name="Takai K."/>
        </authorList>
    </citation>
    <scope>NUCLEOTIDE SEQUENCE [LARGE SCALE GENOMIC DNA]</scope>
    <source>
        <strain evidence="5 6">HHB</strain>
    </source>
</reference>
<dbReference type="PANTHER" id="PTHR37164">
    <property type="entry name" value="BACTERIOHEMERYTHRIN"/>
    <property type="match status" value="1"/>
</dbReference>
<gene>
    <name evidence="5" type="ORF">MHHB_P0890</name>
</gene>
<proteinExistence type="inferred from homology"/>
<evidence type="ECO:0000313" key="6">
    <source>
        <dbReference type="Proteomes" id="UP000290527"/>
    </source>
</evidence>
<dbReference type="Gene3D" id="1.20.120.50">
    <property type="entry name" value="Hemerythrin-like"/>
    <property type="match status" value="1"/>
</dbReference>
<keyword evidence="6" id="KW-1185">Reference proteome</keyword>
<dbReference type="InterPro" id="IPR012312">
    <property type="entry name" value="Hemerythrin-like"/>
</dbReference>
<dbReference type="EMBL" id="BFAX01000004">
    <property type="protein sequence ID" value="GBF36660.1"/>
    <property type="molecule type" value="Genomic_DNA"/>
</dbReference>
<dbReference type="InterPro" id="IPR012827">
    <property type="entry name" value="Hemerythrin_metal-bd"/>
</dbReference>
<dbReference type="InterPro" id="IPR035938">
    <property type="entry name" value="Hemerythrin-like_sf"/>
</dbReference>
<dbReference type="NCBIfam" id="NF033749">
    <property type="entry name" value="bact_hemeryth"/>
    <property type="match status" value="1"/>
</dbReference>
<evidence type="ECO:0000256" key="2">
    <source>
        <dbReference type="ARBA" id="ARBA00022723"/>
    </source>
</evidence>
<organism evidence="5 6">
    <name type="scientific">Methanofervidicoccus abyssi</name>
    <dbReference type="NCBI Taxonomy" id="2082189"/>
    <lineage>
        <taxon>Archaea</taxon>
        <taxon>Methanobacteriati</taxon>
        <taxon>Methanobacteriota</taxon>
        <taxon>Methanomada group</taxon>
        <taxon>Methanococci</taxon>
        <taxon>Methanococcales</taxon>
        <taxon>Methanofervidicoccus</taxon>
    </lineage>
</organism>
<dbReference type="Pfam" id="PF01814">
    <property type="entry name" value="Hemerythrin"/>
    <property type="match status" value="1"/>
</dbReference>
<dbReference type="AlphaFoldDB" id="A0A401HR39"/>
<comment type="caution">
    <text evidence="5">The sequence shown here is derived from an EMBL/GenBank/DDBJ whole genome shotgun (WGS) entry which is preliminary data.</text>
</comment>
<keyword evidence="2" id="KW-0479">Metal-binding</keyword>
<protein>
    <submittedName>
        <fullName evidence="5">Hemerythrin</fullName>
    </submittedName>
</protein>
<dbReference type="GO" id="GO:0046872">
    <property type="term" value="F:metal ion binding"/>
    <property type="evidence" value="ECO:0007669"/>
    <property type="project" value="UniProtKB-KW"/>
</dbReference>
<dbReference type="SUPFAM" id="SSF47188">
    <property type="entry name" value="Hemerythrin-like"/>
    <property type="match status" value="1"/>
</dbReference>
<evidence type="ECO:0000256" key="3">
    <source>
        <dbReference type="ARBA" id="ARBA00023004"/>
    </source>
</evidence>
<evidence type="ECO:0000256" key="1">
    <source>
        <dbReference type="ARBA" id="ARBA00010587"/>
    </source>
</evidence>
<evidence type="ECO:0000313" key="5">
    <source>
        <dbReference type="EMBL" id="GBF36660.1"/>
    </source>
</evidence>
<dbReference type="NCBIfam" id="TIGR02481">
    <property type="entry name" value="hemeryth_dom"/>
    <property type="match status" value="1"/>
</dbReference>
<dbReference type="PANTHER" id="PTHR37164:SF1">
    <property type="entry name" value="BACTERIOHEMERYTHRIN"/>
    <property type="match status" value="1"/>
</dbReference>
<dbReference type="Proteomes" id="UP000290527">
    <property type="component" value="Unassembled WGS sequence"/>
</dbReference>
<keyword evidence="3" id="KW-0408">Iron</keyword>
<dbReference type="CDD" id="cd12107">
    <property type="entry name" value="Hemerythrin"/>
    <property type="match status" value="1"/>
</dbReference>
<sequence>MEIIKWSKDLESGIEAFDGEHKVLIKTINQIYTLMREGNKDEAKKILVDTVITYADKHFKHEEEVMERYNYPKEKLDGHKKMHNFFVKYLVETLLPEIERGDDKKFNDALNFIVGWLIMHIKNMDVNGYGKWFKEKKIEIPDKMIEI</sequence>
<dbReference type="OrthoDB" id="15541at2157"/>
<accession>A0A401HR39</accession>